<dbReference type="GO" id="GO:0055085">
    <property type="term" value="P:transmembrane transport"/>
    <property type="evidence" value="ECO:0007669"/>
    <property type="project" value="UniProtKB-ARBA"/>
</dbReference>
<evidence type="ECO:0000313" key="6">
    <source>
        <dbReference type="Proteomes" id="UP000029046"/>
    </source>
</evidence>
<keyword evidence="6" id="KW-1185">Reference proteome</keyword>
<evidence type="ECO:0000256" key="1">
    <source>
        <dbReference type="ARBA" id="ARBA00022448"/>
    </source>
</evidence>
<accession>A0A087AM94</accession>
<dbReference type="InterPro" id="IPR027417">
    <property type="entry name" value="P-loop_NTPase"/>
</dbReference>
<protein>
    <submittedName>
        <fullName evidence="5">ABC transporter</fullName>
        <ecNumber evidence="5">3.6.3.24</ecNumber>
    </submittedName>
</protein>
<dbReference type="OrthoDB" id="8481147at2"/>
<dbReference type="InterPro" id="IPR017871">
    <property type="entry name" value="ABC_transporter-like_CS"/>
</dbReference>
<dbReference type="PANTHER" id="PTHR43776:SF8">
    <property type="entry name" value="ABC TRANSPORTER, ATP-BINDING PROTEIN"/>
    <property type="match status" value="1"/>
</dbReference>
<dbReference type="PANTHER" id="PTHR43776">
    <property type="entry name" value="TRANSPORT ATP-BINDING PROTEIN"/>
    <property type="match status" value="1"/>
</dbReference>
<keyword evidence="2" id="KW-0547">Nucleotide-binding</keyword>
<dbReference type="Proteomes" id="UP000029046">
    <property type="component" value="Unassembled WGS sequence"/>
</dbReference>
<dbReference type="GO" id="GO:0016887">
    <property type="term" value="F:ATP hydrolysis activity"/>
    <property type="evidence" value="ECO:0007669"/>
    <property type="project" value="InterPro"/>
</dbReference>
<sequence length="270" mass="30140">MTTMQMKDVVKEYTLRNGLKTSTLFAVNHVSFSLESGKTVGLVGQSGSGKSTIAKMLLGLEKPTKGAILIDGKPIGHSREERQWFNKNVQMVFQDPYASLNPYHTVEHHIARPLKIHHPDLSKEEIHKRVVDLLDRVRLSPGEEFASRLPGELSGGQRQRVAIARALAPEPSILIADEPVSALDVSIRLGVLNLIAQLQRDENLGILYITHDMATARYFSDEIMVMRKGEIVEHGPADDIILHPQHEYTKTLIGAAPDPERRLKELKRIG</sequence>
<organism evidence="5 6">
    <name type="scientific">Bifidobacterium pullorum subsp. gallinarum</name>
    <dbReference type="NCBI Taxonomy" id="78344"/>
    <lineage>
        <taxon>Bacteria</taxon>
        <taxon>Bacillati</taxon>
        <taxon>Actinomycetota</taxon>
        <taxon>Actinomycetes</taxon>
        <taxon>Bifidobacteriales</taxon>
        <taxon>Bifidobacteriaceae</taxon>
        <taxon>Bifidobacterium</taxon>
    </lineage>
</organism>
<name>A0A087AM94_9BIFI</name>
<dbReference type="PROSITE" id="PS50893">
    <property type="entry name" value="ABC_TRANSPORTER_2"/>
    <property type="match status" value="1"/>
</dbReference>
<evidence type="ECO:0000259" key="4">
    <source>
        <dbReference type="PROSITE" id="PS50893"/>
    </source>
</evidence>
<dbReference type="CDD" id="cd03257">
    <property type="entry name" value="ABC_NikE_OppD_transporters"/>
    <property type="match status" value="1"/>
</dbReference>
<dbReference type="SUPFAM" id="SSF52540">
    <property type="entry name" value="P-loop containing nucleoside triphosphate hydrolases"/>
    <property type="match status" value="1"/>
</dbReference>
<dbReference type="InterPro" id="IPR013563">
    <property type="entry name" value="Oligopep_ABC_C"/>
</dbReference>
<reference evidence="5 6" key="1">
    <citation type="submission" date="2014-03" db="EMBL/GenBank/DDBJ databases">
        <title>Genomics of Bifidobacteria.</title>
        <authorList>
            <person name="Ventura M."/>
            <person name="Milani C."/>
            <person name="Lugli G.A."/>
        </authorList>
    </citation>
    <scope>NUCLEOTIDE SEQUENCE [LARGE SCALE GENOMIC DNA]</scope>
    <source>
        <strain evidence="5 6">LMG 11586</strain>
    </source>
</reference>
<dbReference type="InterPro" id="IPR003439">
    <property type="entry name" value="ABC_transporter-like_ATP-bd"/>
</dbReference>
<evidence type="ECO:0000313" key="5">
    <source>
        <dbReference type="EMBL" id="KFI59894.1"/>
    </source>
</evidence>
<dbReference type="Pfam" id="PF08352">
    <property type="entry name" value="oligo_HPY"/>
    <property type="match status" value="1"/>
</dbReference>
<keyword evidence="1" id="KW-0813">Transport</keyword>
<dbReference type="AlphaFoldDB" id="A0A087AM94"/>
<dbReference type="InterPro" id="IPR003593">
    <property type="entry name" value="AAA+_ATPase"/>
</dbReference>
<keyword evidence="3" id="KW-0067">ATP-binding</keyword>
<dbReference type="eggNOG" id="COG4608">
    <property type="taxonomic scope" value="Bacteria"/>
</dbReference>
<dbReference type="InterPro" id="IPR050319">
    <property type="entry name" value="ABC_transp_ATP-bind"/>
</dbReference>
<dbReference type="EMBL" id="JGYX01000007">
    <property type="protein sequence ID" value="KFI59894.1"/>
    <property type="molecule type" value="Genomic_DNA"/>
</dbReference>
<dbReference type="EC" id="3.6.3.24" evidence="5"/>
<feature type="domain" description="ABC transporter" evidence="4">
    <location>
        <begin position="4"/>
        <end position="253"/>
    </location>
</feature>
<dbReference type="SMART" id="SM00382">
    <property type="entry name" value="AAA"/>
    <property type="match status" value="1"/>
</dbReference>
<dbReference type="Pfam" id="PF00005">
    <property type="entry name" value="ABC_tran"/>
    <property type="match status" value="1"/>
</dbReference>
<proteinExistence type="predicted"/>
<gene>
    <name evidence="5" type="ORF">BIGA_1563</name>
</gene>
<dbReference type="GO" id="GO:0005524">
    <property type="term" value="F:ATP binding"/>
    <property type="evidence" value="ECO:0007669"/>
    <property type="project" value="UniProtKB-KW"/>
</dbReference>
<comment type="caution">
    <text evidence="5">The sequence shown here is derived from an EMBL/GenBank/DDBJ whole genome shotgun (WGS) entry which is preliminary data.</text>
</comment>
<keyword evidence="5" id="KW-0378">Hydrolase</keyword>
<dbReference type="PROSITE" id="PS00211">
    <property type="entry name" value="ABC_TRANSPORTER_1"/>
    <property type="match status" value="1"/>
</dbReference>
<evidence type="ECO:0000256" key="2">
    <source>
        <dbReference type="ARBA" id="ARBA00022741"/>
    </source>
</evidence>
<dbReference type="GO" id="GO:0015833">
    <property type="term" value="P:peptide transport"/>
    <property type="evidence" value="ECO:0007669"/>
    <property type="project" value="InterPro"/>
</dbReference>
<dbReference type="RefSeq" id="WP_033506840.1">
    <property type="nucleotide sequence ID" value="NZ_JGYX01000007.1"/>
</dbReference>
<dbReference type="Gene3D" id="3.40.50.300">
    <property type="entry name" value="P-loop containing nucleotide triphosphate hydrolases"/>
    <property type="match status" value="1"/>
</dbReference>
<evidence type="ECO:0000256" key="3">
    <source>
        <dbReference type="ARBA" id="ARBA00022840"/>
    </source>
</evidence>